<sequence length="101" mass="12370">METFRKDDKYYRAKERLTLIKKFYMSLTFFIIFAIFIASLNYYVDQWRHPWFLWAVGGWGLGLFFQGAKAFKWNPIMGKNWEARKMKEFMEENDNEPTVKF</sequence>
<dbReference type="Pfam" id="PF13239">
    <property type="entry name" value="2TM"/>
    <property type="match status" value="1"/>
</dbReference>
<dbReference type="RefSeq" id="WP_151893850.1">
    <property type="nucleotide sequence ID" value="NZ_BKCF01000002.1"/>
</dbReference>
<dbReference type="AlphaFoldDB" id="A0A5J4G0B3"/>
<evidence type="ECO:0000256" key="1">
    <source>
        <dbReference type="SAM" id="Phobius"/>
    </source>
</evidence>
<feature type="domain" description="2TM" evidence="2">
    <location>
        <begin position="12"/>
        <end position="91"/>
    </location>
</feature>
<keyword evidence="3" id="KW-0808">Transferase</keyword>
<dbReference type="EMBL" id="BKCF01000002">
    <property type="protein sequence ID" value="GEQ85906.1"/>
    <property type="molecule type" value="Genomic_DNA"/>
</dbReference>
<keyword evidence="3" id="KW-0418">Kinase</keyword>
<protein>
    <submittedName>
        <fullName evidence="3">Histidine kinase</fullName>
    </submittedName>
</protein>
<dbReference type="InterPro" id="IPR025698">
    <property type="entry name" value="2TM_dom"/>
</dbReference>
<evidence type="ECO:0000313" key="3">
    <source>
        <dbReference type="EMBL" id="GEQ85906.1"/>
    </source>
</evidence>
<dbReference type="GO" id="GO:0016301">
    <property type="term" value="F:kinase activity"/>
    <property type="evidence" value="ECO:0007669"/>
    <property type="project" value="UniProtKB-KW"/>
</dbReference>
<comment type="caution">
    <text evidence="3">The sequence shown here is derived from an EMBL/GenBank/DDBJ whole genome shotgun (WGS) entry which is preliminary data.</text>
</comment>
<keyword evidence="1" id="KW-0812">Transmembrane</keyword>
<feature type="transmembrane region" description="Helical" evidence="1">
    <location>
        <begin position="23"/>
        <end position="44"/>
    </location>
</feature>
<organism evidence="3 4">
    <name type="scientific">Patiriisocius marinistellae</name>
    <dbReference type="NCBI Taxonomy" id="2494560"/>
    <lineage>
        <taxon>Bacteria</taxon>
        <taxon>Pseudomonadati</taxon>
        <taxon>Bacteroidota</taxon>
        <taxon>Flavobacteriia</taxon>
        <taxon>Flavobacteriales</taxon>
        <taxon>Flavobacteriaceae</taxon>
        <taxon>Patiriisocius</taxon>
    </lineage>
</organism>
<evidence type="ECO:0000259" key="2">
    <source>
        <dbReference type="Pfam" id="PF13239"/>
    </source>
</evidence>
<accession>A0A5J4G0B3</accession>
<dbReference type="Proteomes" id="UP000326994">
    <property type="component" value="Unassembled WGS sequence"/>
</dbReference>
<feature type="transmembrane region" description="Helical" evidence="1">
    <location>
        <begin position="50"/>
        <end position="71"/>
    </location>
</feature>
<keyword evidence="4" id="KW-1185">Reference proteome</keyword>
<name>A0A5J4G0B3_9FLAO</name>
<keyword evidence="1" id="KW-1133">Transmembrane helix</keyword>
<proteinExistence type="predicted"/>
<dbReference type="OrthoDB" id="8965954at2"/>
<reference evidence="3 4" key="1">
    <citation type="submission" date="2019-08" db="EMBL/GenBank/DDBJ databases">
        <title>Ulvibacter marinistellae sp. nov., isolated from a starfish, Patiria pectinifera.</title>
        <authorList>
            <person name="Kawano K."/>
            <person name="Ushijima N."/>
            <person name="Kihara M."/>
            <person name="Itoh H."/>
        </authorList>
    </citation>
    <scope>NUCLEOTIDE SEQUENCE [LARGE SCALE GENOMIC DNA]</scope>
    <source>
        <strain evidence="3 4">KK4</strain>
    </source>
</reference>
<gene>
    <name evidence="3" type="ORF">ULMS_14140</name>
</gene>
<keyword evidence="1" id="KW-0472">Membrane</keyword>
<evidence type="ECO:0000313" key="4">
    <source>
        <dbReference type="Proteomes" id="UP000326994"/>
    </source>
</evidence>